<proteinExistence type="predicted"/>
<dbReference type="EMBL" id="CP033138">
    <property type="protein sequence ID" value="AYO17043.1"/>
    <property type="molecule type" value="Genomic_DNA"/>
</dbReference>
<name>A0AAP9GG52_9VIBR</name>
<reference evidence="2 4" key="1">
    <citation type="journal article" date="2015" name="Genome Announc.">
        <title>Draft Genome Sequence of Vibrio owensii Strain SH-14, Which Causes Shrimp Acute Hepatopancreatic Necrosis Disease.</title>
        <authorList>
            <person name="Liu L."/>
            <person name="Xiao J."/>
            <person name="Xia X."/>
            <person name="Pan Y."/>
            <person name="Yan S."/>
            <person name="Wang Y."/>
        </authorList>
    </citation>
    <scope>NUCLEOTIDE SEQUENCE [LARGE SCALE GENOMIC DNA]</scope>
    <source>
        <strain evidence="2 4">SH14</strain>
    </source>
</reference>
<protein>
    <submittedName>
        <fullName evidence="2">Uncharacterized protein</fullName>
    </submittedName>
</protein>
<dbReference type="Proteomes" id="UP000272136">
    <property type="component" value="Chromosome 2"/>
</dbReference>
<evidence type="ECO:0000313" key="1">
    <source>
        <dbReference type="EMBL" id="AYO17043.1"/>
    </source>
</evidence>
<evidence type="ECO:0000313" key="4">
    <source>
        <dbReference type="Proteomes" id="UP000390336"/>
    </source>
</evidence>
<dbReference type="AlphaFoldDB" id="A0AAP9GG52"/>
<dbReference type="EMBL" id="CP045860">
    <property type="protein sequence ID" value="QGH49192.1"/>
    <property type="molecule type" value="Genomic_DNA"/>
</dbReference>
<reference evidence="2" key="3">
    <citation type="submission" date="2019-11" db="EMBL/GenBank/DDBJ databases">
        <title>Complete genome sequence of Vibrio owensii SH-14 isolated from shrimp with acute hepatopancreatic necrosis diease.</title>
        <authorList>
            <person name="Liang X."/>
            <person name="Wang Y."/>
        </authorList>
    </citation>
    <scope>NUCLEOTIDE SEQUENCE</scope>
    <source>
        <strain evidence="2">SH14</strain>
    </source>
</reference>
<evidence type="ECO:0000313" key="3">
    <source>
        <dbReference type="Proteomes" id="UP000272136"/>
    </source>
</evidence>
<accession>A0AAP9GG52</accession>
<gene>
    <name evidence="2" type="ORF">APZ19_18920</name>
    <name evidence="1" type="ORF">D0812_21895</name>
</gene>
<organism evidence="2 4">
    <name type="scientific">Vibrio owensii</name>
    <dbReference type="NCBI Taxonomy" id="696485"/>
    <lineage>
        <taxon>Bacteria</taxon>
        <taxon>Pseudomonadati</taxon>
        <taxon>Pseudomonadota</taxon>
        <taxon>Gammaproteobacteria</taxon>
        <taxon>Vibrionales</taxon>
        <taxon>Vibrionaceae</taxon>
        <taxon>Vibrio</taxon>
    </lineage>
</organism>
<reference evidence="1 3" key="2">
    <citation type="submission" date="2018-10" db="EMBL/GenBank/DDBJ databases">
        <title>Whole Genome of Vibrio owensii strain 170502, isolated from Acute Hepatopancreatic Necrosis Disease (AHPND) shrimp.</title>
        <authorList>
            <person name="Yan M."/>
            <person name="Wang X."/>
            <person name="Wang Y."/>
        </authorList>
    </citation>
    <scope>NUCLEOTIDE SEQUENCE [LARGE SCALE GENOMIC DNA]</scope>
    <source>
        <strain evidence="1 3">1700302</strain>
    </source>
</reference>
<keyword evidence="3" id="KW-1185">Reference proteome</keyword>
<evidence type="ECO:0000313" key="2">
    <source>
        <dbReference type="EMBL" id="QGH49192.1"/>
    </source>
</evidence>
<dbReference type="RefSeq" id="WP_054823402.1">
    <property type="nucleotide sequence ID" value="NZ_CP033138.1"/>
</dbReference>
<dbReference type="Proteomes" id="UP000390336">
    <property type="component" value="Chromosome 2"/>
</dbReference>
<sequence length="86" mass="9474">MKVKILKPANSELQRYAGEDLTRKVIQRVTNQIHAEADEVILAALAAGVPVTEIGLIQASTINSPEIAGYHVRIGQHVECCQVRLW</sequence>